<reference evidence="2" key="1">
    <citation type="submission" date="2014-05" db="EMBL/GenBank/DDBJ databases">
        <authorList>
            <person name="Chronopoulou M."/>
        </authorList>
    </citation>
    <scope>NUCLEOTIDE SEQUENCE</scope>
    <source>
        <tissue evidence="2">Whole organism</tissue>
    </source>
</reference>
<keyword evidence="1" id="KW-0732">Signal</keyword>
<dbReference type="EMBL" id="HACA01026150">
    <property type="protein sequence ID" value="CDW43511.1"/>
    <property type="molecule type" value="Transcribed_RNA"/>
</dbReference>
<feature type="chain" id="PRO_5005489314" evidence="1">
    <location>
        <begin position="26"/>
        <end position="106"/>
    </location>
</feature>
<sequence>MRGSSLTFVFLIFLCIHPYISLVDGRPSRHNRQIRSIGNSGSFLTALMSGFSGNARAFTAPRPGQGDTLDNLVTREAVIHFLEFLAQVTGYYYWPEIEPERVPEKK</sequence>
<organism evidence="2">
    <name type="scientific">Lepeophtheirus salmonis</name>
    <name type="common">Salmon louse</name>
    <name type="synonym">Caligus salmonis</name>
    <dbReference type="NCBI Taxonomy" id="72036"/>
    <lineage>
        <taxon>Eukaryota</taxon>
        <taxon>Metazoa</taxon>
        <taxon>Ecdysozoa</taxon>
        <taxon>Arthropoda</taxon>
        <taxon>Crustacea</taxon>
        <taxon>Multicrustacea</taxon>
        <taxon>Hexanauplia</taxon>
        <taxon>Copepoda</taxon>
        <taxon>Siphonostomatoida</taxon>
        <taxon>Caligidae</taxon>
        <taxon>Lepeophtheirus</taxon>
    </lineage>
</organism>
<feature type="signal peptide" evidence="1">
    <location>
        <begin position="1"/>
        <end position="25"/>
    </location>
</feature>
<name>A0A0K2V0K4_LEPSM</name>
<accession>A0A0K2V0K4</accession>
<evidence type="ECO:0000313" key="2">
    <source>
        <dbReference type="EMBL" id="CDW43511.1"/>
    </source>
</evidence>
<evidence type="ECO:0000256" key="1">
    <source>
        <dbReference type="SAM" id="SignalP"/>
    </source>
</evidence>
<protein>
    <submittedName>
        <fullName evidence="2">Uncharacterized protein</fullName>
    </submittedName>
</protein>
<proteinExistence type="predicted"/>
<dbReference type="AlphaFoldDB" id="A0A0K2V0K4"/>